<reference evidence="3" key="1">
    <citation type="submission" date="2021-01" db="EMBL/GenBank/DDBJ databases">
        <authorList>
            <person name="Li R."/>
            <person name="Bekaert M."/>
        </authorList>
    </citation>
    <scope>NUCLEOTIDE SEQUENCE</scope>
    <source>
        <strain evidence="3">Farmed</strain>
    </source>
</reference>
<protein>
    <recommendedName>
        <fullName evidence="2">Suppressor APC domain-containing protein</fullName>
    </recommendedName>
</protein>
<feature type="compositionally biased region" description="Basic and acidic residues" evidence="1">
    <location>
        <begin position="128"/>
        <end position="137"/>
    </location>
</feature>
<feature type="compositionally biased region" description="Polar residues" evidence="1">
    <location>
        <begin position="1"/>
        <end position="16"/>
    </location>
</feature>
<evidence type="ECO:0000256" key="1">
    <source>
        <dbReference type="SAM" id="MobiDB-lite"/>
    </source>
</evidence>
<dbReference type="OrthoDB" id="10035013at2759"/>
<feature type="region of interest" description="Disordered" evidence="1">
    <location>
        <begin position="1"/>
        <end position="24"/>
    </location>
</feature>
<name>A0A812E516_ACAPH</name>
<dbReference type="AlphaFoldDB" id="A0A812E516"/>
<dbReference type="InterPro" id="IPR011992">
    <property type="entry name" value="EF-hand-dom_pair"/>
</dbReference>
<dbReference type="Pfam" id="PF25825">
    <property type="entry name" value="SAPC2_N"/>
    <property type="match status" value="1"/>
</dbReference>
<organism evidence="3 4">
    <name type="scientific">Acanthosepion pharaonis</name>
    <name type="common">Pharaoh cuttlefish</name>
    <name type="synonym">Sepia pharaonis</name>
    <dbReference type="NCBI Taxonomy" id="158019"/>
    <lineage>
        <taxon>Eukaryota</taxon>
        <taxon>Metazoa</taxon>
        <taxon>Spiralia</taxon>
        <taxon>Lophotrochozoa</taxon>
        <taxon>Mollusca</taxon>
        <taxon>Cephalopoda</taxon>
        <taxon>Coleoidea</taxon>
        <taxon>Decapodiformes</taxon>
        <taxon>Sepiida</taxon>
        <taxon>Sepiina</taxon>
        <taxon>Sepiidae</taxon>
        <taxon>Acanthosepion</taxon>
    </lineage>
</organism>
<sequence length="412" mass="46229">MSNVVTYHHQQQNHSFNNSTSSMNNTSITMTDDLPKQFVSSLRILFDILDENHSGFVRLSDIESRWKEDGVKGLPSGVVDALKRVTPANGYLNFDRFVAGLKLVLWRSKHNMVSGGSVHIPRSSSEQDESHQGKENKHIYRIDDDDEDIKPVNMGQSLAQHQFNNLSDQIPNNNSDGQFTNNGKQPSISTDVFNTSCTVPTGTNLTYGPKNRPPNYPQTNFGYQNMNYSTSSSTSTLIAGSSHLRNNNSGSPNINNNTNGHDVSRILNDSMHSSGSVMPGDKMTPPIQQRLPYVTRCPERPPLQPRQSAHPHAHHYNRHLPDIPDTSVETAATLQRPFSPPQIPPRDQNKANILNELKNWQRQRMKNLPTDTLNARRLLSGESTEIQQQTQPKMGTGTIMVSETNERECKRI</sequence>
<dbReference type="Proteomes" id="UP000597762">
    <property type="component" value="Unassembled WGS sequence"/>
</dbReference>
<feature type="region of interest" description="Disordered" evidence="1">
    <location>
        <begin position="115"/>
        <end position="137"/>
    </location>
</feature>
<proteinExistence type="predicted"/>
<dbReference type="EMBL" id="CAHIKZ030004736">
    <property type="protein sequence ID" value="CAE1314821.1"/>
    <property type="molecule type" value="Genomic_DNA"/>
</dbReference>
<dbReference type="InterPro" id="IPR026828">
    <property type="entry name" value="SAPC2_1/2"/>
</dbReference>
<evidence type="ECO:0000259" key="2">
    <source>
        <dbReference type="Pfam" id="PF25825"/>
    </source>
</evidence>
<dbReference type="SUPFAM" id="SSF47473">
    <property type="entry name" value="EF-hand"/>
    <property type="match status" value="1"/>
</dbReference>
<dbReference type="PANTHER" id="PTHR14907">
    <property type="entry name" value="FI14130P"/>
    <property type="match status" value="1"/>
</dbReference>
<comment type="caution">
    <text evidence="3">The sequence shown here is derived from an EMBL/GenBank/DDBJ whole genome shotgun (WGS) entry which is preliminary data.</text>
</comment>
<accession>A0A812E516</accession>
<keyword evidence="4" id="KW-1185">Reference proteome</keyword>
<dbReference type="PANTHER" id="PTHR14907:SF2">
    <property type="entry name" value="SUPPRESSOR APC DOMAIN-CONTAINING PROTEIN 2"/>
    <property type="match status" value="1"/>
</dbReference>
<dbReference type="InterPro" id="IPR057953">
    <property type="entry name" value="SAPC2_N"/>
</dbReference>
<evidence type="ECO:0000313" key="4">
    <source>
        <dbReference type="Proteomes" id="UP000597762"/>
    </source>
</evidence>
<gene>
    <name evidence="3" type="ORF">SPHA_65814</name>
</gene>
<evidence type="ECO:0000313" key="3">
    <source>
        <dbReference type="EMBL" id="CAE1314821.1"/>
    </source>
</evidence>
<feature type="domain" description="Suppressor APC" evidence="2">
    <location>
        <begin position="33"/>
        <end position="111"/>
    </location>
</feature>